<evidence type="ECO:0000256" key="2">
    <source>
        <dbReference type="SAM" id="SignalP"/>
    </source>
</evidence>
<dbReference type="OrthoDB" id="1707228at2"/>
<organism evidence="3 4">
    <name type="scientific">Paenibacillus herberti</name>
    <dbReference type="NCBI Taxonomy" id="1619309"/>
    <lineage>
        <taxon>Bacteria</taxon>
        <taxon>Bacillati</taxon>
        <taxon>Bacillota</taxon>
        <taxon>Bacilli</taxon>
        <taxon>Bacillales</taxon>
        <taxon>Paenibacillaceae</taxon>
        <taxon>Paenibacillus</taxon>
    </lineage>
</organism>
<protein>
    <recommendedName>
        <fullName evidence="5">Sporulation protein</fullName>
    </recommendedName>
</protein>
<proteinExistence type="predicted"/>
<evidence type="ECO:0008006" key="5">
    <source>
        <dbReference type="Google" id="ProtNLM"/>
    </source>
</evidence>
<dbReference type="EMBL" id="NMUQ01000001">
    <property type="protein sequence ID" value="OXM17088.1"/>
    <property type="molecule type" value="Genomic_DNA"/>
</dbReference>
<dbReference type="Proteomes" id="UP000215145">
    <property type="component" value="Unassembled WGS sequence"/>
</dbReference>
<comment type="caution">
    <text evidence="3">The sequence shown here is derived from an EMBL/GenBank/DDBJ whole genome shotgun (WGS) entry which is preliminary data.</text>
</comment>
<evidence type="ECO:0000313" key="3">
    <source>
        <dbReference type="EMBL" id="OXM17088.1"/>
    </source>
</evidence>
<gene>
    <name evidence="3" type="ORF">CGZ75_10810</name>
</gene>
<feature type="region of interest" description="Disordered" evidence="1">
    <location>
        <begin position="129"/>
        <end position="150"/>
    </location>
</feature>
<feature type="region of interest" description="Disordered" evidence="1">
    <location>
        <begin position="236"/>
        <end position="260"/>
    </location>
</feature>
<keyword evidence="4" id="KW-1185">Reference proteome</keyword>
<name>A0A229P4Q3_9BACL</name>
<evidence type="ECO:0000313" key="4">
    <source>
        <dbReference type="Proteomes" id="UP000215145"/>
    </source>
</evidence>
<reference evidence="3 4" key="1">
    <citation type="submission" date="2017-07" db="EMBL/GenBank/DDBJ databases">
        <title>Paenibacillus herberti R33 genome sequencing and assembly.</title>
        <authorList>
            <person name="Su W."/>
        </authorList>
    </citation>
    <scope>NUCLEOTIDE SEQUENCE [LARGE SCALE GENOMIC DNA]</scope>
    <source>
        <strain evidence="3 4">R33</strain>
    </source>
</reference>
<keyword evidence="2" id="KW-0732">Signal</keyword>
<feature type="chain" id="PRO_5012240544" description="Sporulation protein" evidence="2">
    <location>
        <begin position="20"/>
        <end position="360"/>
    </location>
</feature>
<dbReference type="AlphaFoldDB" id="A0A229P4Q3"/>
<evidence type="ECO:0000256" key="1">
    <source>
        <dbReference type="SAM" id="MobiDB-lite"/>
    </source>
</evidence>
<sequence length="360" mass="39620">MKHPWKVLAAGLVLSTALAGCGTHQGGLGNKNIRNNDMGNYRLLEKRFANDGMNEMNRVKGSQMNGNNIIGNHKNYRLQSNRQIANDIKKIPGVRDAYVMTTNGNAYVAIGLKGESIVGNTRSGNEMGYSSSNTGRMGAMNISPRSGMGTNNMNMRMNNGISRLETDVEHGMNRLGNDMNKGMKAVERGMNNMIGNRPVERLGNDVNRGMNSVERGMGNMIDNFGRTVERPGNNGYSSTSNGYNAYGSNSNATNNRGQRLNGLADNNNIYMDRTLTDDYKKQVADAVRKNMPSIDMVFVSANPDYFSRMKGYDNDDMQGKAVQGYLAEFNAMVERVFPNVDDGNIGVQKKLSGQDVQIFK</sequence>
<dbReference type="RefSeq" id="WP_089524165.1">
    <property type="nucleotide sequence ID" value="NZ_NMUQ01000001.1"/>
</dbReference>
<dbReference type="PROSITE" id="PS51257">
    <property type="entry name" value="PROKAR_LIPOPROTEIN"/>
    <property type="match status" value="1"/>
</dbReference>
<dbReference type="InterPro" id="IPR019076">
    <property type="entry name" value="Spore_lipoprot_YhcN/YlaJ-like"/>
</dbReference>
<feature type="signal peptide" evidence="2">
    <location>
        <begin position="1"/>
        <end position="19"/>
    </location>
</feature>
<feature type="compositionally biased region" description="Low complexity" evidence="1">
    <location>
        <begin position="236"/>
        <end position="251"/>
    </location>
</feature>
<dbReference type="Pfam" id="PF09580">
    <property type="entry name" value="Spore_YhcN_YlaJ"/>
    <property type="match status" value="2"/>
</dbReference>
<accession>A0A229P4Q3</accession>